<gene>
    <name evidence="4" type="ORF">B0T21DRAFT_284263</name>
</gene>
<feature type="region of interest" description="Disordered" evidence="2">
    <location>
        <begin position="212"/>
        <end position="240"/>
    </location>
</feature>
<evidence type="ECO:0000313" key="4">
    <source>
        <dbReference type="EMBL" id="KAK0739894.1"/>
    </source>
</evidence>
<feature type="compositionally biased region" description="Polar residues" evidence="2">
    <location>
        <begin position="505"/>
        <end position="515"/>
    </location>
</feature>
<feature type="compositionally biased region" description="Low complexity" evidence="2">
    <location>
        <begin position="626"/>
        <end position="649"/>
    </location>
</feature>
<feature type="compositionally biased region" description="Basic and acidic residues" evidence="2">
    <location>
        <begin position="583"/>
        <end position="595"/>
    </location>
</feature>
<keyword evidence="1" id="KW-0175">Coiled coil</keyword>
<organism evidence="4 5">
    <name type="scientific">Apiosordaria backusii</name>
    <dbReference type="NCBI Taxonomy" id="314023"/>
    <lineage>
        <taxon>Eukaryota</taxon>
        <taxon>Fungi</taxon>
        <taxon>Dikarya</taxon>
        <taxon>Ascomycota</taxon>
        <taxon>Pezizomycotina</taxon>
        <taxon>Sordariomycetes</taxon>
        <taxon>Sordariomycetidae</taxon>
        <taxon>Sordariales</taxon>
        <taxon>Lasiosphaeriaceae</taxon>
        <taxon>Apiosordaria</taxon>
    </lineage>
</organism>
<proteinExistence type="predicted"/>
<feature type="region of interest" description="Disordered" evidence="2">
    <location>
        <begin position="252"/>
        <end position="322"/>
    </location>
</feature>
<feature type="domain" description="Up-regulated during septation protein 1" evidence="3">
    <location>
        <begin position="348"/>
        <end position="464"/>
    </location>
</feature>
<evidence type="ECO:0000256" key="2">
    <source>
        <dbReference type="SAM" id="MobiDB-lite"/>
    </source>
</evidence>
<protein>
    <submittedName>
        <fullName evidence="4">Up-regulated during septation-domain-containing protein</fullName>
    </submittedName>
</protein>
<feature type="region of interest" description="Disordered" evidence="2">
    <location>
        <begin position="493"/>
        <end position="519"/>
    </location>
</feature>
<feature type="compositionally biased region" description="Low complexity" evidence="2">
    <location>
        <begin position="212"/>
        <end position="221"/>
    </location>
</feature>
<feature type="coiled-coil region" evidence="1">
    <location>
        <begin position="427"/>
        <end position="454"/>
    </location>
</feature>
<sequence>MQQTAERKYQLFPKERQAATAPGKALDPEQAFALAMSQNGEKGEKTPAVTGLRIRIKEHNLIRRRKVSVPELGPMTTVQEVAMDSPTIPGRPPFHERSISAPGTSWKQNQMVDFLAPTLEQSPEQKHELRSGFRSHGELRQPLSPKNLAPLVIPPSTSAVPRLARQISLNRLRSGSTPVDVALRSAKTDDSPRIKTPFTPLSAALTTPASAATTAMTNSTLPTPVSAPMSAPVEHRSSPRPWERVANYAVVGTPKEGSPDLSATPKAEPNDETPQAPHGHTRNVSDTGSIMERGRPRKRSDLTLIGTVSRRTESKRGTSADRRAFEQLPKGWKASDAVNMLSPVEAAALHKQALQQAARFEVLRKDDVDNLSRELRQLDERTEYLRRTYTSLRAGRRNLHTRICQYLRSPRTAKFSHDSMLKQEEALAELDASIDDWVTKLEHAENRRMRVRQKLLEHVAAAATLAVPPAGVAGVSESLQLAMGVRPLNCPTSMSTPPRSPTKTAFTQTSPSASPQRVVAQVPSTIMEDPLTEEAAPIEGKGGESGTTLKRAETIRIYADNDVYALLADVEQTISNMGGVENATKEEPVSDAERKKWNRTRGSQMFLKSGSPARMPLPISKLEPKSSSSSLSSASTPPTTTCSTTSTSPIVAPTIASEEFFLTNAVFKP</sequence>
<dbReference type="InterPro" id="IPR029191">
    <property type="entry name" value="Uds1"/>
</dbReference>
<reference evidence="4" key="1">
    <citation type="submission" date="2023-06" db="EMBL/GenBank/DDBJ databases">
        <title>Genome-scale phylogeny and comparative genomics of the fungal order Sordariales.</title>
        <authorList>
            <consortium name="Lawrence Berkeley National Laboratory"/>
            <person name="Hensen N."/>
            <person name="Bonometti L."/>
            <person name="Westerberg I."/>
            <person name="Brannstrom I.O."/>
            <person name="Guillou S."/>
            <person name="Cros-Aarteil S."/>
            <person name="Calhoun S."/>
            <person name="Haridas S."/>
            <person name="Kuo A."/>
            <person name="Mondo S."/>
            <person name="Pangilinan J."/>
            <person name="Riley R."/>
            <person name="Labutti K."/>
            <person name="Andreopoulos B."/>
            <person name="Lipzen A."/>
            <person name="Chen C."/>
            <person name="Yanf M."/>
            <person name="Daum C."/>
            <person name="Ng V."/>
            <person name="Clum A."/>
            <person name="Steindorff A."/>
            <person name="Ohm R."/>
            <person name="Martin F."/>
            <person name="Silar P."/>
            <person name="Natvig D."/>
            <person name="Lalanne C."/>
            <person name="Gautier V."/>
            <person name="Ament-Velasquez S.L."/>
            <person name="Kruys A."/>
            <person name="Hutchinson M.I."/>
            <person name="Powell A.J."/>
            <person name="Barry K."/>
            <person name="Miller A.N."/>
            <person name="Grigoriev I.V."/>
            <person name="Debuchy R."/>
            <person name="Gladieux P."/>
            <person name="Thoren M.H."/>
            <person name="Johannesson H."/>
        </authorList>
    </citation>
    <scope>NUCLEOTIDE SEQUENCE</scope>
    <source>
        <strain evidence="4">CBS 540.89</strain>
    </source>
</reference>
<evidence type="ECO:0000256" key="1">
    <source>
        <dbReference type="SAM" id="Coils"/>
    </source>
</evidence>
<keyword evidence="5" id="KW-1185">Reference proteome</keyword>
<feature type="region of interest" description="Disordered" evidence="2">
    <location>
        <begin position="579"/>
        <end position="649"/>
    </location>
</feature>
<evidence type="ECO:0000259" key="3">
    <source>
        <dbReference type="Pfam" id="PF15456"/>
    </source>
</evidence>
<accession>A0AA40EFN8</accession>
<feature type="compositionally biased region" description="Basic and acidic residues" evidence="2">
    <location>
        <begin position="1"/>
        <end position="17"/>
    </location>
</feature>
<dbReference type="Proteomes" id="UP001172159">
    <property type="component" value="Unassembled WGS sequence"/>
</dbReference>
<feature type="compositionally biased region" description="Basic and acidic residues" evidence="2">
    <location>
        <begin position="310"/>
        <end position="322"/>
    </location>
</feature>
<feature type="compositionally biased region" description="Low complexity" evidence="2">
    <location>
        <begin position="493"/>
        <end position="504"/>
    </location>
</feature>
<evidence type="ECO:0000313" key="5">
    <source>
        <dbReference type="Proteomes" id="UP001172159"/>
    </source>
</evidence>
<dbReference type="Pfam" id="PF15456">
    <property type="entry name" value="Uds1"/>
    <property type="match status" value="1"/>
</dbReference>
<dbReference type="AlphaFoldDB" id="A0AA40EFN8"/>
<comment type="caution">
    <text evidence="4">The sequence shown here is derived from an EMBL/GenBank/DDBJ whole genome shotgun (WGS) entry which is preliminary data.</text>
</comment>
<dbReference type="EMBL" id="JAUKTV010000004">
    <property type="protein sequence ID" value="KAK0739894.1"/>
    <property type="molecule type" value="Genomic_DNA"/>
</dbReference>
<name>A0AA40EFN8_9PEZI</name>
<feature type="region of interest" description="Disordered" evidence="2">
    <location>
        <begin position="1"/>
        <end position="26"/>
    </location>
</feature>